<gene>
    <name evidence="2" type="ORF">NS258_03670</name>
</gene>
<name>A0A147JBP4_9SPHN</name>
<dbReference type="EMBL" id="LDTC01000019">
    <property type="protein sequence ID" value="KTW16612.1"/>
    <property type="molecule type" value="Genomic_DNA"/>
</dbReference>
<comment type="caution">
    <text evidence="2">The sequence shown here is derived from an EMBL/GenBank/DDBJ whole genome shotgun (WGS) entry which is preliminary data.</text>
</comment>
<protein>
    <submittedName>
        <fullName evidence="2">Uncharacterized protein</fullName>
    </submittedName>
</protein>
<evidence type="ECO:0000256" key="1">
    <source>
        <dbReference type="SAM" id="MobiDB-lite"/>
    </source>
</evidence>
<dbReference type="AlphaFoldDB" id="A0A147JBP4"/>
<reference evidence="2 3" key="1">
    <citation type="journal article" date="2016" name="Front. Microbiol.">
        <title>Genomic Resource of Rice Seed Associated Bacteria.</title>
        <authorList>
            <person name="Midha S."/>
            <person name="Bansal K."/>
            <person name="Sharma S."/>
            <person name="Kumar N."/>
            <person name="Patil P.P."/>
            <person name="Chaudhry V."/>
            <person name="Patil P.B."/>
        </authorList>
    </citation>
    <scope>NUCLEOTIDE SEQUENCE [LARGE SCALE GENOMIC DNA]</scope>
    <source>
        <strain evidence="2 3">NS258</strain>
    </source>
</reference>
<dbReference type="Proteomes" id="UP000074410">
    <property type="component" value="Unassembled WGS sequence"/>
</dbReference>
<evidence type="ECO:0000313" key="2">
    <source>
        <dbReference type="EMBL" id="KTW16612.1"/>
    </source>
</evidence>
<organism evidence="2 3">
    <name type="scientific">Sphingomonas sanguinis</name>
    <dbReference type="NCBI Taxonomy" id="33051"/>
    <lineage>
        <taxon>Bacteria</taxon>
        <taxon>Pseudomonadati</taxon>
        <taxon>Pseudomonadota</taxon>
        <taxon>Alphaproteobacteria</taxon>
        <taxon>Sphingomonadales</taxon>
        <taxon>Sphingomonadaceae</taxon>
        <taxon>Sphingomonas</taxon>
    </lineage>
</organism>
<evidence type="ECO:0000313" key="3">
    <source>
        <dbReference type="Proteomes" id="UP000074410"/>
    </source>
</evidence>
<feature type="region of interest" description="Disordered" evidence="1">
    <location>
        <begin position="1"/>
        <end position="31"/>
    </location>
</feature>
<accession>A0A147JBP4</accession>
<proteinExistence type="predicted"/>
<dbReference type="RefSeq" id="WP_058715774.1">
    <property type="nucleotide sequence ID" value="NZ_LDTC01000019.1"/>
</dbReference>
<dbReference type="PATRIC" id="fig|33051.5.peg.1233"/>
<sequence length="131" mass="14482">MTNAMNRHALSDSAHAAGAGQTADQLHCPDRSTWDAADTKLQAELARDQVIDARYKAAKADGTLTPEFEREWSDSTLPLSDAEWALFETDAPDLAAIDWKLQFLADHHLLEDQHVSQLRADVARLSSVEGR</sequence>